<dbReference type="PANTHER" id="PTHR32009">
    <property type="entry name" value="TMV RESISTANCE PROTEIN N-LIKE"/>
    <property type="match status" value="1"/>
</dbReference>
<dbReference type="InterPro" id="IPR035897">
    <property type="entry name" value="Toll_tir_struct_dom_sf"/>
</dbReference>
<dbReference type="Pfam" id="PF01582">
    <property type="entry name" value="TIR"/>
    <property type="match status" value="1"/>
</dbReference>
<evidence type="ECO:0000313" key="6">
    <source>
        <dbReference type="EMBL" id="BBN69975.1"/>
    </source>
</evidence>
<proteinExistence type="predicted"/>
<keyword evidence="3" id="KW-0520">NAD</keyword>
<dbReference type="AlphaFoldDB" id="A0A5H2XVZ5"/>
<name>A0A5H2XVZ5_PRUDU</name>
<dbReference type="InterPro" id="IPR000157">
    <property type="entry name" value="TIR_dom"/>
</dbReference>
<reference evidence="6" key="1">
    <citation type="journal article" date="2019" name="Science">
        <title>Mutation of a bHLH transcription factor allowed almond domestication.</title>
        <authorList>
            <person name="Sanchez-Perez R."/>
            <person name="Pavan S."/>
            <person name="Mazzeo R."/>
            <person name="Moldovan C."/>
            <person name="Aiese Cigliano R."/>
            <person name="Del Cueto J."/>
            <person name="Ricciardi F."/>
            <person name="Lotti C."/>
            <person name="Ricciardi L."/>
            <person name="Dicenta F."/>
            <person name="Lopez-Marques R.L."/>
            <person name="Lindberg Moller B."/>
        </authorList>
    </citation>
    <scope>NUCLEOTIDE SEQUENCE</scope>
</reference>
<protein>
    <recommendedName>
        <fullName evidence="1">ADP-ribosyl cyclase/cyclic ADP-ribose hydrolase</fullName>
        <ecNumber evidence="1">3.2.2.6</ecNumber>
    </recommendedName>
</protein>
<dbReference type="Gene3D" id="3.40.50.10140">
    <property type="entry name" value="Toll/interleukin-1 receptor homology (TIR) domain"/>
    <property type="match status" value="1"/>
</dbReference>
<evidence type="ECO:0000259" key="5">
    <source>
        <dbReference type="PROSITE" id="PS50104"/>
    </source>
</evidence>
<keyword evidence="2" id="KW-0378">Hydrolase</keyword>
<evidence type="ECO:0000256" key="1">
    <source>
        <dbReference type="ARBA" id="ARBA00011982"/>
    </source>
</evidence>
<dbReference type="EMBL" id="AP021643">
    <property type="protein sequence ID" value="BBN69975.1"/>
    <property type="molecule type" value="Genomic_DNA"/>
</dbReference>
<dbReference type="EC" id="3.2.2.6" evidence="1"/>
<organism evidence="6">
    <name type="scientific">Prunus dulcis</name>
    <name type="common">Almond</name>
    <name type="synonym">Amygdalus dulcis</name>
    <dbReference type="NCBI Taxonomy" id="3755"/>
    <lineage>
        <taxon>Eukaryota</taxon>
        <taxon>Viridiplantae</taxon>
        <taxon>Streptophyta</taxon>
        <taxon>Embryophyta</taxon>
        <taxon>Tracheophyta</taxon>
        <taxon>Spermatophyta</taxon>
        <taxon>Magnoliopsida</taxon>
        <taxon>eudicotyledons</taxon>
        <taxon>Gunneridae</taxon>
        <taxon>Pentapetalae</taxon>
        <taxon>rosids</taxon>
        <taxon>fabids</taxon>
        <taxon>Rosales</taxon>
        <taxon>Rosaceae</taxon>
        <taxon>Amygdaloideae</taxon>
        <taxon>Amygdaleae</taxon>
        <taxon>Prunus</taxon>
    </lineage>
</organism>
<accession>A0A5H2XVZ5</accession>
<feature type="domain" description="TIR" evidence="5">
    <location>
        <begin position="1"/>
        <end position="127"/>
    </location>
</feature>
<gene>
    <name evidence="6" type="ORF">Prudu_1306S000400</name>
</gene>
<evidence type="ECO:0000256" key="2">
    <source>
        <dbReference type="ARBA" id="ARBA00022801"/>
    </source>
</evidence>
<dbReference type="GO" id="GO:0007165">
    <property type="term" value="P:signal transduction"/>
    <property type="evidence" value="ECO:0007669"/>
    <property type="project" value="InterPro"/>
</dbReference>
<dbReference type="PROSITE" id="PS50104">
    <property type="entry name" value="TIR"/>
    <property type="match status" value="1"/>
</dbReference>
<dbReference type="SUPFAM" id="SSF52200">
    <property type="entry name" value="Toll/Interleukin receptor TIR domain"/>
    <property type="match status" value="1"/>
</dbReference>
<evidence type="ECO:0000256" key="3">
    <source>
        <dbReference type="ARBA" id="ARBA00023027"/>
    </source>
</evidence>
<evidence type="ECO:0000256" key="4">
    <source>
        <dbReference type="ARBA" id="ARBA00047304"/>
    </source>
</evidence>
<sequence length="140" mass="15617">MRIAIEESQISAVILSKNYATSTWCLDELATMVELAANTKSRLILPVFYDVTPSEVREQTGEHFKEVFAQHDKDFKGEPGKVTRWKESLTEIANLSGFDVRGLSRRRGTSQQQCLKIGMQATVKGGLAKRTPIVTKDAKS</sequence>
<comment type="catalytic activity">
    <reaction evidence="4">
        <text>NAD(+) + H2O = ADP-D-ribose + nicotinamide + H(+)</text>
        <dbReference type="Rhea" id="RHEA:16301"/>
        <dbReference type="ChEBI" id="CHEBI:15377"/>
        <dbReference type="ChEBI" id="CHEBI:15378"/>
        <dbReference type="ChEBI" id="CHEBI:17154"/>
        <dbReference type="ChEBI" id="CHEBI:57540"/>
        <dbReference type="ChEBI" id="CHEBI:57967"/>
        <dbReference type="EC" id="3.2.2.6"/>
    </reaction>
    <physiologicalReaction direction="left-to-right" evidence="4">
        <dbReference type="Rhea" id="RHEA:16302"/>
    </physiologicalReaction>
</comment>
<dbReference type="GO" id="GO:0061809">
    <property type="term" value="F:NAD+ nucleosidase activity, cyclic ADP-ribose generating"/>
    <property type="evidence" value="ECO:0007669"/>
    <property type="project" value="UniProtKB-EC"/>
</dbReference>
<dbReference type="PANTHER" id="PTHR32009:SF39">
    <property type="entry name" value="TIR DOMAIN-CONTAINING PROTEIN"/>
    <property type="match status" value="1"/>
</dbReference>